<dbReference type="OrthoDB" id="8604580at2"/>
<organism evidence="2 3">
    <name type="scientific">Paracidovorax wautersii</name>
    <dbReference type="NCBI Taxonomy" id="1177982"/>
    <lineage>
        <taxon>Bacteria</taxon>
        <taxon>Pseudomonadati</taxon>
        <taxon>Pseudomonadota</taxon>
        <taxon>Betaproteobacteria</taxon>
        <taxon>Burkholderiales</taxon>
        <taxon>Comamonadaceae</taxon>
        <taxon>Paracidovorax</taxon>
    </lineage>
</organism>
<evidence type="ECO:0000313" key="2">
    <source>
        <dbReference type="EMBL" id="SFF07232.1"/>
    </source>
</evidence>
<evidence type="ECO:0000313" key="3">
    <source>
        <dbReference type="Proteomes" id="UP000199119"/>
    </source>
</evidence>
<dbReference type="AlphaFoldDB" id="A0A1I2FP23"/>
<sequence>MDITTMRIVATLASLACFLGIWVWAFLRRNQARFEEAAQLPFVQD</sequence>
<name>A0A1I2FP23_9BURK</name>
<keyword evidence="1" id="KW-0472">Membrane</keyword>
<dbReference type="EMBL" id="FONX01000011">
    <property type="protein sequence ID" value="SFF07232.1"/>
    <property type="molecule type" value="Genomic_DNA"/>
</dbReference>
<dbReference type="RefSeq" id="WP_092940380.1">
    <property type="nucleotide sequence ID" value="NZ_FONX01000011.1"/>
</dbReference>
<reference evidence="3" key="1">
    <citation type="submission" date="2016-10" db="EMBL/GenBank/DDBJ databases">
        <authorList>
            <person name="Varghese N."/>
            <person name="Submissions S."/>
        </authorList>
    </citation>
    <scope>NUCLEOTIDE SEQUENCE [LARGE SCALE GENOMIC DNA]</scope>
    <source>
        <strain evidence="3">DSM 27981</strain>
    </source>
</reference>
<dbReference type="Pfam" id="PF05545">
    <property type="entry name" value="FixQ"/>
    <property type="match status" value="1"/>
</dbReference>
<accession>A0A1I2FP23</accession>
<gene>
    <name evidence="2" type="ORF">SAMN04489711_111147</name>
</gene>
<dbReference type="STRING" id="1177982.SAMN04489711_111147"/>
<feature type="transmembrane region" description="Helical" evidence="1">
    <location>
        <begin position="6"/>
        <end position="27"/>
    </location>
</feature>
<protein>
    <submittedName>
        <fullName evidence="2">Cytochrome c oxidase cbb3-type subunit 4</fullName>
    </submittedName>
</protein>
<keyword evidence="1" id="KW-1133">Transmembrane helix</keyword>
<keyword evidence="3" id="KW-1185">Reference proteome</keyword>
<evidence type="ECO:0000256" key="1">
    <source>
        <dbReference type="SAM" id="Phobius"/>
    </source>
</evidence>
<keyword evidence="1" id="KW-0812">Transmembrane</keyword>
<dbReference type="Proteomes" id="UP000199119">
    <property type="component" value="Unassembled WGS sequence"/>
</dbReference>
<dbReference type="InterPro" id="IPR008621">
    <property type="entry name" value="Cbb3-typ_cyt_oxidase_comp"/>
</dbReference>
<proteinExistence type="predicted"/>